<dbReference type="GO" id="GO:0046327">
    <property type="term" value="P:glycerol biosynthetic process from pyruvate"/>
    <property type="evidence" value="ECO:0007669"/>
    <property type="project" value="TreeGrafter"/>
</dbReference>
<dbReference type="STRING" id="27835.A0A0N4XW58"/>
<keyword evidence="6" id="KW-0210">Decarboxylase</keyword>
<dbReference type="EMBL" id="UYSL01019859">
    <property type="protein sequence ID" value="VDL70692.1"/>
    <property type="molecule type" value="Genomic_DNA"/>
</dbReference>
<dbReference type="InterPro" id="IPR008210">
    <property type="entry name" value="PEP_carboxykinase_N"/>
</dbReference>
<evidence type="ECO:0000313" key="12">
    <source>
        <dbReference type="EMBL" id="VDL70692.1"/>
    </source>
</evidence>
<dbReference type="InterPro" id="IPR008209">
    <property type="entry name" value="PEP_carboxykinase_GTP"/>
</dbReference>
<reference evidence="14" key="1">
    <citation type="submission" date="2017-02" db="UniProtKB">
        <authorList>
            <consortium name="WormBaseParasite"/>
        </authorList>
    </citation>
    <scope>IDENTIFICATION</scope>
</reference>
<comment type="similarity">
    <text evidence="2">Belongs to the phosphoenolpyruvate carboxykinase [GTP] family.</text>
</comment>
<evidence type="ECO:0000256" key="5">
    <source>
        <dbReference type="ARBA" id="ARBA00022741"/>
    </source>
</evidence>
<dbReference type="GO" id="GO:0006107">
    <property type="term" value="P:oxaloacetate metabolic process"/>
    <property type="evidence" value="ECO:0007669"/>
    <property type="project" value="TreeGrafter"/>
</dbReference>
<keyword evidence="7" id="KW-0342">GTP-binding</keyword>
<dbReference type="GO" id="GO:0071333">
    <property type="term" value="P:cellular response to glucose stimulus"/>
    <property type="evidence" value="ECO:0007669"/>
    <property type="project" value="TreeGrafter"/>
</dbReference>
<dbReference type="Gene3D" id="3.40.449.10">
    <property type="entry name" value="Phosphoenolpyruvate Carboxykinase, domain 1"/>
    <property type="match status" value="1"/>
</dbReference>
<dbReference type="OMA" id="IGMPRPI"/>
<evidence type="ECO:0000256" key="7">
    <source>
        <dbReference type="ARBA" id="ARBA00023134"/>
    </source>
</evidence>
<protein>
    <recommendedName>
        <fullName evidence="3">phosphoenolpyruvate carboxykinase (GTP)</fullName>
        <ecNumber evidence="3">4.1.1.32</ecNumber>
    </recommendedName>
</protein>
<keyword evidence="9" id="KW-0456">Lyase</keyword>
<dbReference type="InterPro" id="IPR035078">
    <property type="entry name" value="PEP_carboxykinase_GTP_N"/>
</dbReference>
<keyword evidence="4" id="KW-0479">Metal-binding</keyword>
<dbReference type="GO" id="GO:0005525">
    <property type="term" value="F:GTP binding"/>
    <property type="evidence" value="ECO:0007669"/>
    <property type="project" value="UniProtKB-KW"/>
</dbReference>
<name>A0A0N4XW58_NIPBR</name>
<reference evidence="12 13" key="2">
    <citation type="submission" date="2018-11" db="EMBL/GenBank/DDBJ databases">
        <authorList>
            <consortium name="Pathogen Informatics"/>
        </authorList>
    </citation>
    <scope>NUCLEOTIDE SEQUENCE [LARGE SCALE GENOMIC DNA]</scope>
</reference>
<evidence type="ECO:0000256" key="8">
    <source>
        <dbReference type="ARBA" id="ARBA00023211"/>
    </source>
</evidence>
<evidence type="ECO:0000259" key="10">
    <source>
        <dbReference type="Pfam" id="PF00821"/>
    </source>
</evidence>
<dbReference type="GO" id="GO:0033993">
    <property type="term" value="P:response to lipid"/>
    <property type="evidence" value="ECO:0007669"/>
    <property type="project" value="TreeGrafter"/>
</dbReference>
<sequence length="434" mass="49109">MAERSTESEPVGLRIYRNTNEIRFFNLFRVSSSLWDAIGQADFVRCVHTIGRPRPITKKPKSNKFFRPFQWPCNPDRFFLAHRLEEDEVKNEVWSYGSAFGENAFLSKKCLGLRLATYRGLKEGWLALNAALIAVRDPSGKDVYGCVAMPSGAGKTYLAMMTPTLKGWQVRVLGDDIAWIRCAPDRKMYAFAPENGIFACPLHATSTSSANIIKMLSKNTILVNCATTSKGLYFWEDLSDLLEPSEHVSDWRKEEWSRDQRRLPTHANCHFTALTSSAPNVHFNWEQSAGVPISFLVFGCKRPDKMPLVYEAESWEHGVTPKIFLVNWYQERADGTVIWPGYGENIRVLEWIVGRCTAPNATTAVDSPIGMLPKGLNTEGLNVDVSTLLQVDKRFWSREIREMEAFLGAEIGNRMVPIMNKILSDLSKRIASMP</sequence>
<dbReference type="PANTHER" id="PTHR11561:SF16">
    <property type="entry name" value="PHOSPHOENOLPYRUVATE CARBOXYKINASE (GTP)"/>
    <property type="match status" value="1"/>
</dbReference>
<keyword evidence="13" id="KW-1185">Reference proteome</keyword>
<dbReference type="GO" id="GO:0042594">
    <property type="term" value="P:response to starvation"/>
    <property type="evidence" value="ECO:0007669"/>
    <property type="project" value="TreeGrafter"/>
</dbReference>
<accession>A0A0N4XW58</accession>
<evidence type="ECO:0000256" key="4">
    <source>
        <dbReference type="ARBA" id="ARBA00022723"/>
    </source>
</evidence>
<keyword evidence="5" id="KW-0547">Nucleotide-binding</keyword>
<dbReference type="SUPFAM" id="SSF53795">
    <property type="entry name" value="PEP carboxykinase-like"/>
    <property type="match status" value="1"/>
</dbReference>
<evidence type="ECO:0000256" key="9">
    <source>
        <dbReference type="ARBA" id="ARBA00023239"/>
    </source>
</evidence>
<evidence type="ECO:0000256" key="1">
    <source>
        <dbReference type="ARBA" id="ARBA00001936"/>
    </source>
</evidence>
<evidence type="ECO:0000256" key="3">
    <source>
        <dbReference type="ARBA" id="ARBA00012306"/>
    </source>
</evidence>
<feature type="domain" description="Phosphoenolpyruvate carboxykinase GTP-utilising N-terminal" evidence="11">
    <location>
        <begin position="27"/>
        <end position="119"/>
    </location>
</feature>
<evidence type="ECO:0000313" key="13">
    <source>
        <dbReference type="Proteomes" id="UP000271162"/>
    </source>
</evidence>
<dbReference type="Pfam" id="PF17297">
    <property type="entry name" value="PEPCK_N"/>
    <property type="match status" value="1"/>
</dbReference>
<dbReference type="GO" id="GO:0019543">
    <property type="term" value="P:propionate catabolic process"/>
    <property type="evidence" value="ECO:0007669"/>
    <property type="project" value="TreeGrafter"/>
</dbReference>
<keyword evidence="8" id="KW-0464">Manganese</keyword>
<dbReference type="Proteomes" id="UP000271162">
    <property type="component" value="Unassembled WGS sequence"/>
</dbReference>
<evidence type="ECO:0000259" key="11">
    <source>
        <dbReference type="Pfam" id="PF17297"/>
    </source>
</evidence>
<feature type="domain" description="Phosphoenolpyruvate carboxykinase C-terminal P-loop" evidence="10">
    <location>
        <begin position="125"/>
        <end position="319"/>
    </location>
</feature>
<dbReference type="InterPro" id="IPR035077">
    <property type="entry name" value="PEP_carboxykinase_GTP_C"/>
</dbReference>
<comment type="cofactor">
    <cofactor evidence="1">
        <name>Mn(2+)</name>
        <dbReference type="ChEBI" id="CHEBI:29035"/>
    </cofactor>
</comment>
<dbReference type="GO" id="GO:0006094">
    <property type="term" value="P:gluconeogenesis"/>
    <property type="evidence" value="ECO:0007669"/>
    <property type="project" value="InterPro"/>
</dbReference>
<dbReference type="Pfam" id="PF00821">
    <property type="entry name" value="PEPCK_GTP"/>
    <property type="match status" value="2"/>
</dbReference>
<dbReference type="SUPFAM" id="SSF68923">
    <property type="entry name" value="PEP carboxykinase N-terminal domain"/>
    <property type="match status" value="1"/>
</dbReference>
<dbReference type="GO" id="GO:0005829">
    <property type="term" value="C:cytosol"/>
    <property type="evidence" value="ECO:0007669"/>
    <property type="project" value="TreeGrafter"/>
</dbReference>
<dbReference type="WBParaSite" id="NBR_0000710201-mRNA-1">
    <property type="protein sequence ID" value="NBR_0000710201-mRNA-1"/>
    <property type="gene ID" value="NBR_0000710201"/>
</dbReference>
<dbReference type="EC" id="4.1.1.32" evidence="3"/>
<evidence type="ECO:0000256" key="6">
    <source>
        <dbReference type="ARBA" id="ARBA00022793"/>
    </source>
</evidence>
<dbReference type="Gene3D" id="2.170.8.10">
    <property type="entry name" value="Phosphoenolpyruvate Carboxykinase, domain 2"/>
    <property type="match status" value="1"/>
</dbReference>
<organism evidence="14">
    <name type="scientific">Nippostrongylus brasiliensis</name>
    <name type="common">Rat hookworm</name>
    <dbReference type="NCBI Taxonomy" id="27835"/>
    <lineage>
        <taxon>Eukaryota</taxon>
        <taxon>Metazoa</taxon>
        <taxon>Ecdysozoa</taxon>
        <taxon>Nematoda</taxon>
        <taxon>Chromadorea</taxon>
        <taxon>Rhabditida</taxon>
        <taxon>Rhabditina</taxon>
        <taxon>Rhabditomorpha</taxon>
        <taxon>Strongyloidea</taxon>
        <taxon>Heligmosomidae</taxon>
        <taxon>Nippostrongylus</taxon>
    </lineage>
</organism>
<evidence type="ECO:0000256" key="2">
    <source>
        <dbReference type="ARBA" id="ARBA00005796"/>
    </source>
</evidence>
<gene>
    <name evidence="12" type="ORF">NBR_LOCUS7103</name>
</gene>
<proteinExistence type="inferred from homology"/>
<dbReference type="GO" id="GO:0004613">
    <property type="term" value="F:phosphoenolpyruvate carboxykinase (GTP) activity"/>
    <property type="evidence" value="ECO:0007669"/>
    <property type="project" value="UniProtKB-EC"/>
</dbReference>
<dbReference type="Gene3D" id="3.90.228.20">
    <property type="match status" value="2"/>
</dbReference>
<dbReference type="AlphaFoldDB" id="A0A0N4XW58"/>
<dbReference type="InterPro" id="IPR013035">
    <property type="entry name" value="PEP_carboxykinase_C"/>
</dbReference>
<evidence type="ECO:0000313" key="14">
    <source>
        <dbReference type="WBParaSite" id="NBR_0000710201-mRNA-1"/>
    </source>
</evidence>
<feature type="domain" description="Phosphoenolpyruvate carboxykinase C-terminal P-loop" evidence="10">
    <location>
        <begin position="320"/>
        <end position="428"/>
    </location>
</feature>
<dbReference type="GO" id="GO:0030145">
    <property type="term" value="F:manganese ion binding"/>
    <property type="evidence" value="ECO:0007669"/>
    <property type="project" value="TreeGrafter"/>
</dbReference>
<dbReference type="PANTHER" id="PTHR11561">
    <property type="entry name" value="PHOSPHOENOLPYRUVATE CARBOXYKINASE"/>
    <property type="match status" value="1"/>
</dbReference>